<evidence type="ECO:0000256" key="6">
    <source>
        <dbReference type="ARBA" id="ARBA00022801"/>
    </source>
</evidence>
<evidence type="ECO:0000256" key="4">
    <source>
        <dbReference type="ARBA" id="ARBA00022729"/>
    </source>
</evidence>
<evidence type="ECO:0000256" key="7">
    <source>
        <dbReference type="ARBA" id="ARBA00023157"/>
    </source>
</evidence>
<feature type="signal peptide" evidence="17">
    <location>
        <begin position="1"/>
        <end position="21"/>
    </location>
</feature>
<evidence type="ECO:0000313" key="19">
    <source>
        <dbReference type="Proteomes" id="UP001244011"/>
    </source>
</evidence>
<keyword evidence="8" id="KW-0325">Glycoprotein</keyword>
<evidence type="ECO:0000256" key="11">
    <source>
        <dbReference type="ARBA" id="ARBA00037312"/>
    </source>
</evidence>
<gene>
    <name evidence="18" type="ORF">QBC33DRAFT_452784</name>
</gene>
<evidence type="ECO:0000256" key="13">
    <source>
        <dbReference type="ARBA" id="ARBA00041474"/>
    </source>
</evidence>
<protein>
    <recommendedName>
        <fullName evidence="12">galacturonan 1,4-alpha-galacturonidase</fullName>
        <ecNumber evidence="12">3.2.1.67</ecNumber>
    </recommendedName>
    <alternativeName>
        <fullName evidence="13">Galacturan 1,4-alpha-galacturonidase C</fullName>
    </alternativeName>
    <alternativeName>
        <fullName evidence="14">Poly(1,4-alpha-D-galacturonide)galacturonohydrolase C</fullName>
    </alternativeName>
</protein>
<dbReference type="Gene3D" id="2.160.20.10">
    <property type="entry name" value="Single-stranded right-handed beta-helix, Pectin lyase-like"/>
    <property type="match status" value="1"/>
</dbReference>
<dbReference type="Proteomes" id="UP001244011">
    <property type="component" value="Unassembled WGS sequence"/>
</dbReference>
<evidence type="ECO:0000256" key="5">
    <source>
        <dbReference type="ARBA" id="ARBA00022737"/>
    </source>
</evidence>
<feature type="chain" id="PRO_5042547299" description="galacturonan 1,4-alpha-galacturonidase" evidence="17">
    <location>
        <begin position="22"/>
        <end position="434"/>
    </location>
</feature>
<keyword evidence="4 17" id="KW-0732">Signal</keyword>
<keyword evidence="9 16" id="KW-0326">Glycosidase</keyword>
<evidence type="ECO:0000256" key="1">
    <source>
        <dbReference type="ARBA" id="ARBA00004613"/>
    </source>
</evidence>
<evidence type="ECO:0000256" key="16">
    <source>
        <dbReference type="RuleBase" id="RU361169"/>
    </source>
</evidence>
<dbReference type="EC" id="3.2.1.67" evidence="12"/>
<dbReference type="GO" id="GO:0005576">
    <property type="term" value="C:extracellular region"/>
    <property type="evidence" value="ECO:0007669"/>
    <property type="project" value="UniProtKB-SubCell"/>
</dbReference>
<name>A0AAJ0FFG1_9PEZI</name>
<dbReference type="SUPFAM" id="SSF51126">
    <property type="entry name" value="Pectin lyase-like"/>
    <property type="match status" value="1"/>
</dbReference>
<dbReference type="EMBL" id="MU839011">
    <property type="protein sequence ID" value="KAK1766556.1"/>
    <property type="molecule type" value="Genomic_DNA"/>
</dbReference>
<evidence type="ECO:0000256" key="12">
    <source>
        <dbReference type="ARBA" id="ARBA00038933"/>
    </source>
</evidence>
<keyword evidence="6 16" id="KW-0378">Hydrolase</keyword>
<comment type="similarity">
    <text evidence="2 16">Belongs to the glycosyl hydrolase 28 family.</text>
</comment>
<keyword evidence="10" id="KW-0961">Cell wall biogenesis/degradation</keyword>
<keyword evidence="7" id="KW-1015">Disulfide bond</keyword>
<comment type="catalytic activity">
    <reaction evidence="15">
        <text>[(1-&gt;4)-alpha-D-galacturonosyl](n) + H2O = alpha-D-galacturonate + [(1-&gt;4)-alpha-D-galacturonosyl](n-1)</text>
        <dbReference type="Rhea" id="RHEA:14117"/>
        <dbReference type="Rhea" id="RHEA-COMP:14570"/>
        <dbReference type="Rhea" id="RHEA-COMP:14572"/>
        <dbReference type="ChEBI" id="CHEBI:15377"/>
        <dbReference type="ChEBI" id="CHEBI:58658"/>
        <dbReference type="ChEBI" id="CHEBI:140523"/>
        <dbReference type="EC" id="3.2.1.67"/>
    </reaction>
</comment>
<comment type="caution">
    <text evidence="18">The sequence shown here is derived from an EMBL/GenBank/DDBJ whole genome shotgun (WGS) entry which is preliminary data.</text>
</comment>
<comment type="subcellular location">
    <subcellularLocation>
        <location evidence="1">Secreted</location>
    </subcellularLocation>
</comment>
<evidence type="ECO:0000256" key="17">
    <source>
        <dbReference type="SAM" id="SignalP"/>
    </source>
</evidence>
<evidence type="ECO:0000256" key="2">
    <source>
        <dbReference type="ARBA" id="ARBA00008834"/>
    </source>
</evidence>
<accession>A0AAJ0FFG1</accession>
<sequence length="434" mass="46747">MFSNPLASLLLLSSLCSSGLALTTCVVPSKYKCSNGTASDADAIASAFAKCSKDAVIEFKEGVDYNVFAPIKATNLSNVVISLKGNWNLPQDISAVQRYVNAAGGSLSWFEFAGDNVQIIGTPKITTGWIKSYGQAWWDANPVGGTGMAGRPHLMKFKVQNGIIKHYKASKPIAWGLSVSGKNITITDTIVDAESETASFPFNTDGIGVSGTDVTIKNSVIFNGDDAIAITSGARNVLFQGGTIGYQSHGMSIGSLGKDQKSVVDVSNIKFDDITVVNAVYASRFKSWMGGQGLVKNVTWSNIRLYNVTFPIFVTQTYFDQNNKGAERPNNSSVNMENFTWENFAGTVNTFRPGDGSCVTDPCWYDEGLPNLKHTEALIIQCNTDTSCKNFALKNIQVFPQNLTPPTQICKNAEDALNPDLGIQCKDGPFVPLS</sequence>
<dbReference type="PANTHER" id="PTHR31736:SF11">
    <property type="entry name" value="EXOPOLYGALACTURONASE C-RELATED"/>
    <property type="match status" value="1"/>
</dbReference>
<keyword evidence="5" id="KW-0677">Repeat</keyword>
<dbReference type="RefSeq" id="XP_060282769.1">
    <property type="nucleotide sequence ID" value="XM_060424656.1"/>
</dbReference>
<dbReference type="GO" id="GO:0004650">
    <property type="term" value="F:polygalacturonase activity"/>
    <property type="evidence" value="ECO:0007669"/>
    <property type="project" value="InterPro"/>
</dbReference>
<dbReference type="PANTHER" id="PTHR31736">
    <property type="match status" value="1"/>
</dbReference>
<dbReference type="GO" id="GO:0047911">
    <property type="term" value="F:galacturan 1,4-alpha-galacturonidase activity"/>
    <property type="evidence" value="ECO:0007669"/>
    <property type="project" value="UniProtKB-EC"/>
</dbReference>
<dbReference type="AlphaFoldDB" id="A0AAJ0FFG1"/>
<organism evidence="18 19">
    <name type="scientific">Phialemonium atrogriseum</name>
    <dbReference type="NCBI Taxonomy" id="1093897"/>
    <lineage>
        <taxon>Eukaryota</taxon>
        <taxon>Fungi</taxon>
        <taxon>Dikarya</taxon>
        <taxon>Ascomycota</taxon>
        <taxon>Pezizomycotina</taxon>
        <taxon>Sordariomycetes</taxon>
        <taxon>Sordariomycetidae</taxon>
        <taxon>Cephalothecales</taxon>
        <taxon>Cephalothecaceae</taxon>
        <taxon>Phialemonium</taxon>
    </lineage>
</organism>
<dbReference type="InterPro" id="IPR000743">
    <property type="entry name" value="Glyco_hydro_28"/>
</dbReference>
<dbReference type="GeneID" id="85307843"/>
<dbReference type="InterPro" id="IPR012334">
    <property type="entry name" value="Pectin_lyas_fold"/>
</dbReference>
<evidence type="ECO:0000256" key="15">
    <source>
        <dbReference type="ARBA" id="ARBA00048766"/>
    </source>
</evidence>
<keyword evidence="19" id="KW-1185">Reference proteome</keyword>
<dbReference type="GO" id="GO:0005975">
    <property type="term" value="P:carbohydrate metabolic process"/>
    <property type="evidence" value="ECO:0007669"/>
    <property type="project" value="InterPro"/>
</dbReference>
<evidence type="ECO:0000256" key="8">
    <source>
        <dbReference type="ARBA" id="ARBA00023180"/>
    </source>
</evidence>
<evidence type="ECO:0000256" key="3">
    <source>
        <dbReference type="ARBA" id="ARBA00022525"/>
    </source>
</evidence>
<reference evidence="18" key="1">
    <citation type="submission" date="2023-06" db="EMBL/GenBank/DDBJ databases">
        <title>Genome-scale phylogeny and comparative genomics of the fungal order Sordariales.</title>
        <authorList>
            <consortium name="Lawrence Berkeley National Laboratory"/>
            <person name="Hensen N."/>
            <person name="Bonometti L."/>
            <person name="Westerberg I."/>
            <person name="Brannstrom I.O."/>
            <person name="Guillou S."/>
            <person name="Cros-Aarteil S."/>
            <person name="Calhoun S."/>
            <person name="Haridas S."/>
            <person name="Kuo A."/>
            <person name="Mondo S."/>
            <person name="Pangilinan J."/>
            <person name="Riley R."/>
            <person name="Labutti K."/>
            <person name="Andreopoulos B."/>
            <person name="Lipzen A."/>
            <person name="Chen C."/>
            <person name="Yanf M."/>
            <person name="Daum C."/>
            <person name="Ng V."/>
            <person name="Clum A."/>
            <person name="Steindorff A."/>
            <person name="Ohm R."/>
            <person name="Martin F."/>
            <person name="Silar P."/>
            <person name="Natvig D."/>
            <person name="Lalanne C."/>
            <person name="Gautier V."/>
            <person name="Ament-Velasquez S.L."/>
            <person name="Kruys A."/>
            <person name="Hutchinson M.I."/>
            <person name="Powell A.J."/>
            <person name="Barry K."/>
            <person name="Miller A.N."/>
            <person name="Grigoriev I.V."/>
            <person name="Debuchy R."/>
            <person name="Gladieux P."/>
            <person name="Thoren M.H."/>
            <person name="Johannesson H."/>
        </authorList>
    </citation>
    <scope>NUCLEOTIDE SEQUENCE</scope>
    <source>
        <strain evidence="18">8032-3</strain>
    </source>
</reference>
<evidence type="ECO:0000256" key="9">
    <source>
        <dbReference type="ARBA" id="ARBA00023295"/>
    </source>
</evidence>
<dbReference type="Pfam" id="PF00295">
    <property type="entry name" value="Glyco_hydro_28"/>
    <property type="match status" value="1"/>
</dbReference>
<comment type="function">
    <text evidence="11">Specific in hydrolyzing the terminal glycosidic bond of polygalacturonic acid and oligogalacturonates.</text>
</comment>
<evidence type="ECO:0000256" key="10">
    <source>
        <dbReference type="ARBA" id="ARBA00023316"/>
    </source>
</evidence>
<dbReference type="GO" id="GO:0071555">
    <property type="term" value="P:cell wall organization"/>
    <property type="evidence" value="ECO:0007669"/>
    <property type="project" value="UniProtKB-KW"/>
</dbReference>
<evidence type="ECO:0000256" key="14">
    <source>
        <dbReference type="ARBA" id="ARBA00042262"/>
    </source>
</evidence>
<evidence type="ECO:0000313" key="18">
    <source>
        <dbReference type="EMBL" id="KAK1766556.1"/>
    </source>
</evidence>
<proteinExistence type="inferred from homology"/>
<dbReference type="InterPro" id="IPR011050">
    <property type="entry name" value="Pectin_lyase_fold/virulence"/>
</dbReference>
<keyword evidence="3" id="KW-0964">Secreted</keyword>